<feature type="compositionally biased region" description="Polar residues" evidence="1">
    <location>
        <begin position="97"/>
        <end position="107"/>
    </location>
</feature>
<dbReference type="HOGENOM" id="CLU_004775_0_0_1"/>
<feature type="compositionally biased region" description="Basic and acidic residues" evidence="1">
    <location>
        <begin position="915"/>
        <end position="931"/>
    </location>
</feature>
<feature type="compositionally biased region" description="Low complexity" evidence="1">
    <location>
        <begin position="269"/>
        <end position="286"/>
    </location>
</feature>
<feature type="compositionally biased region" description="Polar residues" evidence="1">
    <location>
        <begin position="1060"/>
        <end position="1089"/>
    </location>
</feature>
<dbReference type="Proteomes" id="UP000054166">
    <property type="component" value="Unassembled WGS sequence"/>
</dbReference>
<reference evidence="3" key="2">
    <citation type="submission" date="2015-01" db="EMBL/GenBank/DDBJ databases">
        <title>Evolutionary Origins and Diversification of the Mycorrhizal Mutualists.</title>
        <authorList>
            <consortium name="DOE Joint Genome Institute"/>
            <consortium name="Mycorrhizal Genomics Consortium"/>
            <person name="Kohler A."/>
            <person name="Kuo A."/>
            <person name="Nagy L.G."/>
            <person name="Floudas D."/>
            <person name="Copeland A."/>
            <person name="Barry K.W."/>
            <person name="Cichocki N."/>
            <person name="Veneault-Fourrey C."/>
            <person name="LaButti K."/>
            <person name="Lindquist E.A."/>
            <person name="Lipzen A."/>
            <person name="Lundell T."/>
            <person name="Morin E."/>
            <person name="Murat C."/>
            <person name="Riley R."/>
            <person name="Ohm R."/>
            <person name="Sun H."/>
            <person name="Tunlid A."/>
            <person name="Henrissat B."/>
            <person name="Grigoriev I.V."/>
            <person name="Hibbett D.S."/>
            <person name="Martin F."/>
        </authorList>
    </citation>
    <scope>NUCLEOTIDE SEQUENCE [LARGE SCALE GENOMIC DNA]</scope>
    <source>
        <strain evidence="3">F 1598</strain>
    </source>
</reference>
<feature type="region of interest" description="Disordered" evidence="1">
    <location>
        <begin position="269"/>
        <end position="288"/>
    </location>
</feature>
<feature type="region of interest" description="Disordered" evidence="1">
    <location>
        <begin position="163"/>
        <end position="217"/>
    </location>
</feature>
<feature type="compositionally biased region" description="Basic and acidic residues" evidence="1">
    <location>
        <begin position="411"/>
        <end position="420"/>
    </location>
</feature>
<feature type="compositionally biased region" description="Basic and acidic residues" evidence="1">
    <location>
        <begin position="883"/>
        <end position="893"/>
    </location>
</feature>
<feature type="region of interest" description="Disordered" evidence="1">
    <location>
        <begin position="300"/>
        <end position="529"/>
    </location>
</feature>
<protein>
    <submittedName>
        <fullName evidence="2">Uncharacterized protein</fullName>
    </submittedName>
</protein>
<feature type="compositionally biased region" description="Polar residues" evidence="1">
    <location>
        <begin position="1024"/>
        <end position="1033"/>
    </location>
</feature>
<keyword evidence="3" id="KW-1185">Reference proteome</keyword>
<feature type="compositionally biased region" description="Polar residues" evidence="1">
    <location>
        <begin position="1096"/>
        <end position="1105"/>
    </location>
</feature>
<dbReference type="OrthoDB" id="3358078at2759"/>
<feature type="compositionally biased region" description="Basic and acidic residues" evidence="1">
    <location>
        <begin position="333"/>
        <end position="342"/>
    </location>
</feature>
<feature type="compositionally biased region" description="Polar residues" evidence="1">
    <location>
        <begin position="55"/>
        <end position="84"/>
    </location>
</feature>
<feature type="compositionally biased region" description="Basic and acidic residues" evidence="1">
    <location>
        <begin position="1144"/>
        <end position="1158"/>
    </location>
</feature>
<reference evidence="2 3" key="1">
    <citation type="submission" date="2014-04" db="EMBL/GenBank/DDBJ databases">
        <authorList>
            <consortium name="DOE Joint Genome Institute"/>
            <person name="Kuo A."/>
            <person name="Tarkka M."/>
            <person name="Buscot F."/>
            <person name="Kohler A."/>
            <person name="Nagy L.G."/>
            <person name="Floudas D."/>
            <person name="Copeland A."/>
            <person name="Barry K.W."/>
            <person name="Cichocki N."/>
            <person name="Veneault-Fourrey C."/>
            <person name="LaButti K."/>
            <person name="Lindquist E.A."/>
            <person name="Lipzen A."/>
            <person name="Lundell T."/>
            <person name="Morin E."/>
            <person name="Murat C."/>
            <person name="Sun H."/>
            <person name="Tunlid A."/>
            <person name="Henrissat B."/>
            <person name="Grigoriev I.V."/>
            <person name="Hibbett D.S."/>
            <person name="Martin F."/>
            <person name="Nordberg H.P."/>
            <person name="Cantor M.N."/>
            <person name="Hua S.X."/>
        </authorList>
    </citation>
    <scope>NUCLEOTIDE SEQUENCE [LARGE SCALE GENOMIC DNA]</scope>
    <source>
        <strain evidence="2 3">F 1598</strain>
    </source>
</reference>
<feature type="compositionally biased region" description="Polar residues" evidence="1">
    <location>
        <begin position="1"/>
        <end position="13"/>
    </location>
</feature>
<organism evidence="2 3">
    <name type="scientific">Piloderma croceum (strain F 1598)</name>
    <dbReference type="NCBI Taxonomy" id="765440"/>
    <lineage>
        <taxon>Eukaryota</taxon>
        <taxon>Fungi</taxon>
        <taxon>Dikarya</taxon>
        <taxon>Basidiomycota</taxon>
        <taxon>Agaricomycotina</taxon>
        <taxon>Agaricomycetes</taxon>
        <taxon>Agaricomycetidae</taxon>
        <taxon>Atheliales</taxon>
        <taxon>Atheliaceae</taxon>
        <taxon>Piloderma</taxon>
    </lineage>
</organism>
<feature type="compositionally biased region" description="Low complexity" evidence="1">
    <location>
        <begin position="164"/>
        <end position="203"/>
    </location>
</feature>
<feature type="compositionally biased region" description="Low complexity" evidence="1">
    <location>
        <begin position="85"/>
        <end position="95"/>
    </location>
</feature>
<feature type="compositionally biased region" description="Low complexity" evidence="1">
    <location>
        <begin position="1106"/>
        <end position="1115"/>
    </location>
</feature>
<dbReference type="STRING" id="765440.A0A0C3F8A8"/>
<feature type="compositionally biased region" description="Low complexity" evidence="1">
    <location>
        <begin position="377"/>
        <end position="393"/>
    </location>
</feature>
<feature type="region of interest" description="Disordered" evidence="1">
    <location>
        <begin position="1"/>
        <end position="151"/>
    </location>
</feature>
<feature type="region of interest" description="Disordered" evidence="1">
    <location>
        <begin position="853"/>
        <end position="1164"/>
    </location>
</feature>
<dbReference type="EMBL" id="KN833001">
    <property type="protein sequence ID" value="KIM80970.1"/>
    <property type="molecule type" value="Genomic_DNA"/>
</dbReference>
<feature type="compositionally biased region" description="Basic and acidic residues" evidence="1">
    <location>
        <begin position="592"/>
        <end position="605"/>
    </location>
</feature>
<dbReference type="InParanoid" id="A0A0C3F8A8"/>
<proteinExistence type="predicted"/>
<feature type="compositionally biased region" description="Low complexity" evidence="1">
    <location>
        <begin position="356"/>
        <end position="365"/>
    </location>
</feature>
<feature type="compositionally biased region" description="Polar residues" evidence="1">
    <location>
        <begin position="934"/>
        <end position="944"/>
    </location>
</feature>
<evidence type="ECO:0000313" key="3">
    <source>
        <dbReference type="Proteomes" id="UP000054166"/>
    </source>
</evidence>
<name>A0A0C3F8A8_PILCF</name>
<feature type="compositionally biased region" description="Acidic residues" evidence="1">
    <location>
        <begin position="110"/>
        <end position="126"/>
    </location>
</feature>
<feature type="region of interest" description="Disordered" evidence="1">
    <location>
        <begin position="544"/>
        <end position="613"/>
    </location>
</feature>
<evidence type="ECO:0000256" key="1">
    <source>
        <dbReference type="SAM" id="MobiDB-lite"/>
    </source>
</evidence>
<feature type="compositionally biased region" description="Low complexity" evidence="1">
    <location>
        <begin position="20"/>
        <end position="32"/>
    </location>
</feature>
<feature type="compositionally biased region" description="Basic and acidic residues" evidence="1">
    <location>
        <begin position="951"/>
        <end position="960"/>
    </location>
</feature>
<dbReference type="AlphaFoldDB" id="A0A0C3F8A8"/>
<feature type="compositionally biased region" description="Polar residues" evidence="1">
    <location>
        <begin position="316"/>
        <end position="331"/>
    </location>
</feature>
<sequence length="1183" mass="126339">MTTRPSFASNKSRPLSAIFLGSGPSPSSKLPDLPQPPPSPGAASNSSGLPSPPATNSTGSGSTGDDTANYGSVRQRPASYSHSPNLNNSNTNLLNGSYETNNRSTTNIKEDEEDEENDHDNDNDEDSTARLDKRRSLKGSSENTEALLRVKSLTQRNRMALDKLSSISRLSSPSPSPSPANRSSRSPALPQSAGPSSSTSSHSRMSHNHSHAHSVSLSHPLPHYQHAHSQSNSSSRANTQYREDLEQVLSGSETEREDHLNHRMSLASLAHSSTSSDDQSISPPSSVATSNAALRMTSMAGMIPPNSPRHRPRRTSLPNSPGSKAVNLTRSRSGRDGNHRDASPGPSKTPKKRPGTVTSSVPDSSPDYDDYPNDLTSAALAAVARSRSPISVGVSGGGSGKGKRAALPREFMGRDRRSLDGRSTGSNEPQTPHRQPNRENTNVYLARGSPSPKSTASTFGQPNQPPPQSPRGPRAGRSSTVRELTRRHQTRWLSEDMSGDLDDGDIPGRRQNQRGGSAESPLTSLAGGRSLVGEGLRAAGIKTKRGDDVFGNGGSIRGTDEQSQASGSGGSRVSEGAGPPSVSSTRVSFDSRPNEASERRAHRESYNGIASRPATSMADYHHYGEDIEPPRTAPLSGFGAYNSPYALPDRDRHGIGSSIHARQNPLPSQPTPPYDRPFTSPFTTRRHTAMTPLPPGSGSTPGPGHQFSTSEHGRLMLEALQMFESHLSRLPPMGSTTTQTIPDLFRSAQNIVHASDKLNGLLRAGTNGALEEQIDAEVGNNDGAAGGEEVAEVWRRVGGELRESLRISDEVVRTMTGFLLGVGKVLKETAVASGDGLQQHARSISLDEESIVQRNGASPDVGYTKGSGGRRSTEGRLSAQSRRSWEPSPRHQTDSSGSKRLSARAEARPPSVLNTHRDADVNVDGEHELRRTGPSRNGLTTLSGTVRRLFTPREHREQKLDANTSLDSLNGYEPSPTPGSRQNHAALARARTLPPPPLPSLPSESSLRRGGSFAAGGTNRRKPSVTSIQTIRGTNPLHPSDPTPTTAISKDDGGPFPITRNDSNGSSRTTNVTFSRPSTISVSTLSGLHQQRKRTISTTSSNAEEVSTSVQQVVSPLSGTETERDTRRSTVGARAAARMSLDGALHRDREGVGNKDGRGQPPVSIAAPTLRRERRRTVTEIFR</sequence>
<feature type="compositionally biased region" description="Polar residues" evidence="1">
    <location>
        <begin position="421"/>
        <end position="443"/>
    </location>
</feature>
<gene>
    <name evidence="2" type="ORF">PILCRDRAFT_821826</name>
</gene>
<evidence type="ECO:0000313" key="2">
    <source>
        <dbReference type="EMBL" id="KIM80970.1"/>
    </source>
</evidence>
<feature type="region of interest" description="Disordered" evidence="1">
    <location>
        <begin position="644"/>
        <end position="709"/>
    </location>
</feature>
<accession>A0A0C3F8A8</accession>